<feature type="chain" id="PRO_5047344120" evidence="1">
    <location>
        <begin position="26"/>
        <end position="335"/>
    </location>
</feature>
<dbReference type="EMBL" id="JBHTJT010000051">
    <property type="protein sequence ID" value="MFD0982168.1"/>
    <property type="molecule type" value="Genomic_DNA"/>
</dbReference>
<reference evidence="3" key="1">
    <citation type="journal article" date="2019" name="Int. J. Syst. Evol. Microbiol.">
        <title>The Global Catalogue of Microorganisms (GCM) 10K type strain sequencing project: providing services to taxonomists for standard genome sequencing and annotation.</title>
        <authorList>
            <consortium name="The Broad Institute Genomics Platform"/>
            <consortium name="The Broad Institute Genome Sequencing Center for Infectious Disease"/>
            <person name="Wu L."/>
            <person name="Ma J."/>
        </authorList>
    </citation>
    <scope>NUCLEOTIDE SEQUENCE [LARGE SCALE GENOMIC DNA]</scope>
    <source>
        <strain evidence="3">CCUG 60524</strain>
    </source>
</reference>
<evidence type="ECO:0000256" key="1">
    <source>
        <dbReference type="SAM" id="SignalP"/>
    </source>
</evidence>
<name>A0ABW3IWK0_9RHOB</name>
<dbReference type="RefSeq" id="WP_386077728.1">
    <property type="nucleotide sequence ID" value="NZ_JBHTJT010000051.1"/>
</dbReference>
<keyword evidence="3" id="KW-1185">Reference proteome</keyword>
<evidence type="ECO:0000313" key="3">
    <source>
        <dbReference type="Proteomes" id="UP001597108"/>
    </source>
</evidence>
<keyword evidence="1" id="KW-0732">Signal</keyword>
<organism evidence="2 3">
    <name type="scientific">Tropicimonas aquimaris</name>
    <dbReference type="NCBI Taxonomy" id="914152"/>
    <lineage>
        <taxon>Bacteria</taxon>
        <taxon>Pseudomonadati</taxon>
        <taxon>Pseudomonadota</taxon>
        <taxon>Alphaproteobacteria</taxon>
        <taxon>Rhodobacterales</taxon>
        <taxon>Roseobacteraceae</taxon>
        <taxon>Tropicimonas</taxon>
    </lineage>
</organism>
<accession>A0ABW3IWK0</accession>
<comment type="caution">
    <text evidence="2">The sequence shown here is derived from an EMBL/GenBank/DDBJ whole genome shotgun (WGS) entry which is preliminary data.</text>
</comment>
<gene>
    <name evidence="2" type="ORF">ACFQ2S_21250</name>
</gene>
<feature type="signal peptide" evidence="1">
    <location>
        <begin position="1"/>
        <end position="25"/>
    </location>
</feature>
<dbReference type="Proteomes" id="UP001597108">
    <property type="component" value="Unassembled WGS sequence"/>
</dbReference>
<sequence>MQTSRRAAMAGSVFLVALATGYVMQNGNAVASRFADGQKLSEAPQSMQELQALQLTAARARTDLGIPEEPRLVSLATPAPEAFARAPLPDAGLSELQVEPGKGFSAFGMPCDVTLTASPAPAAMVRLSLRAACNAGEPVTLRHGALTFTEITGTDGHLDLDVPALSARAEFEARLLDGTIVEARAEVPDAGGYERVALQWQGSTGLGLHAFEFGAGYGEPGHVHLGAAHGPDRARVRGAGYLTQLGNDAAPGGWVSEVYSFPAADARSSGAVQITVEAEVTRATCGRELAAQTLQPTAAGTHEVVELSLAVPACDAVGEFLVLDNLVPDVQVAAN</sequence>
<proteinExistence type="predicted"/>
<protein>
    <submittedName>
        <fullName evidence="2">Translocase</fullName>
    </submittedName>
</protein>
<evidence type="ECO:0000313" key="2">
    <source>
        <dbReference type="EMBL" id="MFD0982168.1"/>
    </source>
</evidence>